<evidence type="ECO:0000313" key="1">
    <source>
        <dbReference type="EMBL" id="MBE1237011.1"/>
    </source>
</evidence>
<dbReference type="Gene3D" id="2.40.70.10">
    <property type="entry name" value="Acid Proteases"/>
    <property type="match status" value="1"/>
</dbReference>
<keyword evidence="1" id="KW-0378">Hydrolase</keyword>
<dbReference type="EMBL" id="JACZHT010000003">
    <property type="protein sequence ID" value="MBE1237011.1"/>
    <property type="molecule type" value="Genomic_DNA"/>
</dbReference>
<gene>
    <name evidence="1" type="ORF">IHV25_05045</name>
</gene>
<dbReference type="InterPro" id="IPR021109">
    <property type="entry name" value="Peptidase_aspartic_dom_sf"/>
</dbReference>
<dbReference type="GO" id="GO:0008233">
    <property type="term" value="F:peptidase activity"/>
    <property type="evidence" value="ECO:0007669"/>
    <property type="project" value="UniProtKB-KW"/>
</dbReference>
<comment type="caution">
    <text evidence="1">The sequence shown here is derived from an EMBL/GenBank/DDBJ whole genome shotgun (WGS) entry which is preliminary data.</text>
</comment>
<keyword evidence="1" id="KW-0645">Protease</keyword>
<reference evidence="1" key="1">
    <citation type="submission" date="2020-10" db="EMBL/GenBank/DDBJ databases">
        <title>Genome sequence of the unusual species of purple photosynthetic bacteria, Phaeovibrio sulfidiphilus DSM 23193, type strain.</title>
        <authorList>
            <person name="Kyndt J.A."/>
            <person name="Meyer T.E."/>
        </authorList>
    </citation>
    <scope>NUCLEOTIDE SEQUENCE</scope>
    <source>
        <strain evidence="1">DSM 23193</strain>
    </source>
</reference>
<name>A0A8J6YIQ9_9PROT</name>
<organism evidence="1 2">
    <name type="scientific">Phaeovibrio sulfidiphilus</name>
    <dbReference type="NCBI Taxonomy" id="1220600"/>
    <lineage>
        <taxon>Bacteria</taxon>
        <taxon>Pseudomonadati</taxon>
        <taxon>Pseudomonadota</taxon>
        <taxon>Alphaproteobacteria</taxon>
        <taxon>Rhodospirillales</taxon>
        <taxon>Rhodospirillaceae</taxon>
        <taxon>Phaeovibrio</taxon>
    </lineage>
</organism>
<evidence type="ECO:0000313" key="2">
    <source>
        <dbReference type="Proteomes" id="UP000631034"/>
    </source>
</evidence>
<dbReference type="Proteomes" id="UP000631034">
    <property type="component" value="Unassembled WGS sequence"/>
</dbReference>
<keyword evidence="2" id="KW-1185">Reference proteome</keyword>
<dbReference type="RefSeq" id="WP_192534023.1">
    <property type="nucleotide sequence ID" value="NZ_JACZHT010000003.1"/>
</dbReference>
<protein>
    <submittedName>
        <fullName evidence="1">Aspartyl protease family protein</fullName>
    </submittedName>
</protein>
<accession>A0A8J6YIQ9</accession>
<dbReference type="GO" id="GO:0006508">
    <property type="term" value="P:proteolysis"/>
    <property type="evidence" value="ECO:0007669"/>
    <property type="project" value="UniProtKB-KW"/>
</dbReference>
<sequence length="332" mass="35682">MTVFSKLPGSAPLIRRSFPAPRPSRTPALARTVGLALALALAASLLPGHEARSATTSLPLQTDDLGIANVDMPLGGTTERFILDTGSRDALHLPASLSATIPGLRWTGEKARSLDLTGTVSESDRFVIPRLSLGHLTLRDVQGVALKPWGLSIGGYSAPEAGVPVVGLEFFKDLWTLIDLPNNRLTLGDRGPLSRDGWTELPYRLDEEGLVVMMTDGTRTYPFVLDTAASASLVKAEILPEGAPRVPLDAIRPASPNPGSGGNSGAPQTGELRFTPLKVAGIDDSPVFYALVWQGLPEDFRLDGLLGQDFFERFAVQFNMREKRLLVKPLDQ</sequence>
<dbReference type="AlphaFoldDB" id="A0A8J6YIQ9"/>
<proteinExistence type="predicted"/>